<name>A0A7J5E4A8_NOCSI</name>
<accession>A0A7J5E4A8</accession>
<evidence type="ECO:0000256" key="3">
    <source>
        <dbReference type="ARBA" id="ARBA00022692"/>
    </source>
</evidence>
<feature type="transmembrane region" description="Helical" evidence="7">
    <location>
        <begin position="231"/>
        <end position="249"/>
    </location>
</feature>
<gene>
    <name evidence="9" type="ORF">F9L07_15670</name>
</gene>
<feature type="transmembrane region" description="Helical" evidence="7">
    <location>
        <begin position="255"/>
        <end position="271"/>
    </location>
</feature>
<evidence type="ECO:0000313" key="9">
    <source>
        <dbReference type="EMBL" id="KAB2813122.1"/>
    </source>
</evidence>
<evidence type="ECO:0000256" key="7">
    <source>
        <dbReference type="SAM" id="Phobius"/>
    </source>
</evidence>
<evidence type="ECO:0000259" key="8">
    <source>
        <dbReference type="Pfam" id="PF01694"/>
    </source>
</evidence>
<dbReference type="GO" id="GO:0004252">
    <property type="term" value="F:serine-type endopeptidase activity"/>
    <property type="evidence" value="ECO:0007669"/>
    <property type="project" value="InterPro"/>
</dbReference>
<keyword evidence="9" id="KW-0645">Protease</keyword>
<feature type="domain" description="Peptidase S54 rhomboid" evidence="8">
    <location>
        <begin position="139"/>
        <end position="268"/>
    </location>
</feature>
<feature type="transmembrane region" description="Helical" evidence="7">
    <location>
        <begin position="278"/>
        <end position="298"/>
    </location>
</feature>
<dbReference type="PANTHER" id="PTHR43731">
    <property type="entry name" value="RHOMBOID PROTEASE"/>
    <property type="match status" value="1"/>
</dbReference>
<evidence type="ECO:0000256" key="5">
    <source>
        <dbReference type="ARBA" id="ARBA00022989"/>
    </source>
</evidence>
<feature type="transmembrane region" description="Helical" evidence="7">
    <location>
        <begin position="178"/>
        <end position="198"/>
    </location>
</feature>
<dbReference type="Gene3D" id="1.20.1540.10">
    <property type="entry name" value="Rhomboid-like"/>
    <property type="match status" value="1"/>
</dbReference>
<evidence type="ECO:0000313" key="10">
    <source>
        <dbReference type="Proteomes" id="UP000449906"/>
    </source>
</evidence>
<keyword evidence="6 7" id="KW-0472">Membrane</keyword>
<dbReference type="SUPFAM" id="SSF144091">
    <property type="entry name" value="Rhomboid-like"/>
    <property type="match status" value="1"/>
</dbReference>
<dbReference type="GO" id="GO:0006508">
    <property type="term" value="P:proteolysis"/>
    <property type="evidence" value="ECO:0007669"/>
    <property type="project" value="UniProtKB-KW"/>
</dbReference>
<dbReference type="AlphaFoldDB" id="A0A7J5E4A8"/>
<dbReference type="Pfam" id="PF01694">
    <property type="entry name" value="Rhomboid"/>
    <property type="match status" value="1"/>
</dbReference>
<feature type="transmembrane region" description="Helical" evidence="7">
    <location>
        <begin position="204"/>
        <end position="224"/>
    </location>
</feature>
<evidence type="ECO:0000256" key="1">
    <source>
        <dbReference type="ARBA" id="ARBA00004141"/>
    </source>
</evidence>
<dbReference type="Proteomes" id="UP000449906">
    <property type="component" value="Unassembled WGS sequence"/>
</dbReference>
<dbReference type="GO" id="GO:0016020">
    <property type="term" value="C:membrane"/>
    <property type="evidence" value="ECO:0007669"/>
    <property type="project" value="UniProtKB-SubCell"/>
</dbReference>
<feature type="transmembrane region" description="Helical" evidence="7">
    <location>
        <begin position="61"/>
        <end position="88"/>
    </location>
</feature>
<evidence type="ECO:0000256" key="6">
    <source>
        <dbReference type="ARBA" id="ARBA00023136"/>
    </source>
</evidence>
<dbReference type="InterPro" id="IPR035952">
    <property type="entry name" value="Rhomboid-like_sf"/>
</dbReference>
<evidence type="ECO:0000256" key="2">
    <source>
        <dbReference type="ARBA" id="ARBA00009045"/>
    </source>
</evidence>
<comment type="caution">
    <text evidence="9">The sequence shown here is derived from an EMBL/GenBank/DDBJ whole genome shotgun (WGS) entry which is preliminary data.</text>
</comment>
<dbReference type="EMBL" id="WBVM01000001">
    <property type="protein sequence ID" value="KAB2813122.1"/>
    <property type="molecule type" value="Genomic_DNA"/>
</dbReference>
<keyword evidence="4" id="KW-0378">Hydrolase</keyword>
<reference evidence="9 10" key="1">
    <citation type="submission" date="2019-09" db="EMBL/GenBank/DDBJ databases">
        <title>Pimelobacter sp. isolated from Paulinella.</title>
        <authorList>
            <person name="Jeong S.E."/>
        </authorList>
    </citation>
    <scope>NUCLEOTIDE SEQUENCE [LARGE SCALE GENOMIC DNA]</scope>
    <source>
        <strain evidence="9 10">Pch-N</strain>
    </source>
</reference>
<dbReference type="InterPro" id="IPR050925">
    <property type="entry name" value="Rhomboid_protease_S54"/>
</dbReference>
<sequence>MSTPPVGVPTCYRHSDRETYIRCQRCERPICPDCMRDASVGFQCPECVAEGRRSVRQAKTAYGGVISANPGTTSLVLIAINVVVWVAIVASGGSDSPLTSWLAVHLWGICQDGDVGFYATQQVCDAGANASWIPGLQEGAWWQLVTGSFVHVQPWHIGMNMLALWSLGPLVERLLGRVRYVVLYLLASAASALSVYWLGSEFSITVGASGAIFGLLGAALVAGWKSGADLSVFRTTIVLAVIISVIPGVSWQGHLGGFVGGALAAAILAFAPRGQHRALVQAAGLTLLGAVVLAGTLLRTLTL</sequence>
<dbReference type="PANTHER" id="PTHR43731:SF14">
    <property type="entry name" value="PRESENILIN-ASSOCIATED RHOMBOID-LIKE PROTEIN, MITOCHONDRIAL"/>
    <property type="match status" value="1"/>
</dbReference>
<keyword evidence="3 7" id="KW-0812">Transmembrane</keyword>
<comment type="subcellular location">
    <subcellularLocation>
        <location evidence="1">Membrane</location>
        <topology evidence="1">Multi-pass membrane protein</topology>
    </subcellularLocation>
</comment>
<dbReference type="RefSeq" id="WP_151580425.1">
    <property type="nucleotide sequence ID" value="NZ_WBVM01000001.1"/>
</dbReference>
<comment type="similarity">
    <text evidence="2">Belongs to the peptidase S54 family.</text>
</comment>
<evidence type="ECO:0000256" key="4">
    <source>
        <dbReference type="ARBA" id="ARBA00022801"/>
    </source>
</evidence>
<dbReference type="InterPro" id="IPR022764">
    <property type="entry name" value="Peptidase_S54_rhomboid_dom"/>
</dbReference>
<proteinExistence type="inferred from homology"/>
<organism evidence="9 10">
    <name type="scientific">Nocardioides simplex</name>
    <name type="common">Arthrobacter simplex</name>
    <dbReference type="NCBI Taxonomy" id="2045"/>
    <lineage>
        <taxon>Bacteria</taxon>
        <taxon>Bacillati</taxon>
        <taxon>Actinomycetota</taxon>
        <taxon>Actinomycetes</taxon>
        <taxon>Propionibacteriales</taxon>
        <taxon>Nocardioidaceae</taxon>
        <taxon>Pimelobacter</taxon>
    </lineage>
</organism>
<protein>
    <submittedName>
        <fullName evidence="9">Rhomboid family intramembrane serine protease</fullName>
    </submittedName>
</protein>
<feature type="transmembrane region" description="Helical" evidence="7">
    <location>
        <begin position="152"/>
        <end position="171"/>
    </location>
</feature>
<keyword evidence="5 7" id="KW-1133">Transmembrane helix</keyword>